<gene>
    <name evidence="1" type="ORF">g.1433</name>
</gene>
<sequence length="104" mass="12203">MPKNINIYYNHKTILNEARKPNIDKPSEKPLITVYSKPSPSVTNFVPQPPIVFPIKTNEENKKDILKNIKRMQKRDPTGYANLKHLEEYRKTLDPDSEKKPFLK</sequence>
<organism evidence="1">
    <name type="scientific">Schizaphis graminum</name>
    <name type="common">Green bug aphid</name>
    <dbReference type="NCBI Taxonomy" id="13262"/>
    <lineage>
        <taxon>Eukaryota</taxon>
        <taxon>Metazoa</taxon>
        <taxon>Ecdysozoa</taxon>
        <taxon>Arthropoda</taxon>
        <taxon>Hexapoda</taxon>
        <taxon>Insecta</taxon>
        <taxon>Pterygota</taxon>
        <taxon>Neoptera</taxon>
        <taxon>Paraneoptera</taxon>
        <taxon>Hemiptera</taxon>
        <taxon>Sternorrhyncha</taxon>
        <taxon>Aphidomorpha</taxon>
        <taxon>Aphidoidea</taxon>
        <taxon>Aphididae</taxon>
        <taxon>Aphidini</taxon>
        <taxon>Schizaphis</taxon>
    </lineage>
</organism>
<dbReference type="EMBL" id="GGMR01018474">
    <property type="protein sequence ID" value="MBY31093.1"/>
    <property type="molecule type" value="Transcribed_RNA"/>
</dbReference>
<name>A0A2S2PNU8_SCHGA</name>
<protein>
    <submittedName>
        <fullName evidence="1">Uncharacterized protein</fullName>
    </submittedName>
</protein>
<reference evidence="1" key="1">
    <citation type="submission" date="2018-04" db="EMBL/GenBank/DDBJ databases">
        <title>Transcriptome of Schizaphis graminum biotype I.</title>
        <authorList>
            <person name="Scully E.D."/>
            <person name="Geib S.M."/>
            <person name="Palmer N.A."/>
            <person name="Koch K."/>
            <person name="Bradshaw J."/>
            <person name="Heng-Moss T."/>
            <person name="Sarath G."/>
        </authorList>
    </citation>
    <scope>NUCLEOTIDE SEQUENCE</scope>
</reference>
<proteinExistence type="predicted"/>
<evidence type="ECO:0000313" key="1">
    <source>
        <dbReference type="EMBL" id="MBY31093.1"/>
    </source>
</evidence>
<dbReference type="AlphaFoldDB" id="A0A2S2PNU8"/>
<accession>A0A2S2PNU8</accession>